<evidence type="ECO:0000256" key="1">
    <source>
        <dbReference type="SAM" id="MobiDB-lite"/>
    </source>
</evidence>
<dbReference type="EMBL" id="OZ034832">
    <property type="protein sequence ID" value="CAL1689020.1"/>
    <property type="molecule type" value="Genomic_DNA"/>
</dbReference>
<evidence type="ECO:0000313" key="3">
    <source>
        <dbReference type="Proteomes" id="UP001497644"/>
    </source>
</evidence>
<dbReference type="Proteomes" id="UP001497644">
    <property type="component" value="Chromosome 9"/>
</dbReference>
<evidence type="ECO:0000313" key="2">
    <source>
        <dbReference type="EMBL" id="CAL1689020.1"/>
    </source>
</evidence>
<organism evidence="2 3">
    <name type="scientific">Lasius platythorax</name>
    <dbReference type="NCBI Taxonomy" id="488582"/>
    <lineage>
        <taxon>Eukaryota</taxon>
        <taxon>Metazoa</taxon>
        <taxon>Ecdysozoa</taxon>
        <taxon>Arthropoda</taxon>
        <taxon>Hexapoda</taxon>
        <taxon>Insecta</taxon>
        <taxon>Pterygota</taxon>
        <taxon>Neoptera</taxon>
        <taxon>Endopterygota</taxon>
        <taxon>Hymenoptera</taxon>
        <taxon>Apocrita</taxon>
        <taxon>Aculeata</taxon>
        <taxon>Formicoidea</taxon>
        <taxon>Formicidae</taxon>
        <taxon>Formicinae</taxon>
        <taxon>Lasius</taxon>
        <taxon>Lasius</taxon>
    </lineage>
</organism>
<gene>
    <name evidence="2" type="ORF">LPLAT_LOCUS14023</name>
</gene>
<reference evidence="2" key="1">
    <citation type="submission" date="2024-04" db="EMBL/GenBank/DDBJ databases">
        <authorList>
            <consortium name="Molecular Ecology Group"/>
        </authorList>
    </citation>
    <scope>NUCLEOTIDE SEQUENCE</scope>
</reference>
<proteinExistence type="predicted"/>
<name>A0AAV2PBN1_9HYME</name>
<dbReference type="AlphaFoldDB" id="A0AAV2PBN1"/>
<sequence>MLEYEGSLNTTTQILFCDHYPFREDPSRVNSLVSANSTRRKYGRVDKTQTLLRSRHSRIKRAFTFPPDSSTRKLAAREPDKRALRQAPRSPDAKIIIALRPSRERLCAESNGHTRLRRLTTATTENLGGGEIESNL</sequence>
<protein>
    <submittedName>
        <fullName evidence="2">Uncharacterized protein</fullName>
    </submittedName>
</protein>
<keyword evidence="3" id="KW-1185">Reference proteome</keyword>
<feature type="region of interest" description="Disordered" evidence="1">
    <location>
        <begin position="64"/>
        <end position="90"/>
    </location>
</feature>
<accession>A0AAV2PBN1</accession>